<reference evidence="1 2" key="1">
    <citation type="journal article" date="2013" name="Genome Announc.">
        <title>The Draft Genome Sequence of Sphingomonas paucimobilis Strain HER1398 (Proteobacteria), Host to the Giant PAU Phage, Indicates That It Is a Member of the Genus Sphingobacterium (Bacteroidetes).</title>
        <authorList>
            <person name="White R.A.III."/>
            <person name="Suttle C.A."/>
        </authorList>
    </citation>
    <scope>NUCLEOTIDE SEQUENCE [LARGE SCALE GENOMIC DNA]</scope>
    <source>
        <strain evidence="1 2">HER1398</strain>
    </source>
</reference>
<accession>U2J4L0</accession>
<dbReference type="EMBL" id="ATDL01000022">
    <property type="protein sequence ID" value="ERJ57563.1"/>
    <property type="molecule type" value="Genomic_DNA"/>
</dbReference>
<organism evidence="1 2">
    <name type="scientific">Sphingobacterium paucimobilis HER1398</name>
    <dbReference type="NCBI Taxonomy" id="1346330"/>
    <lineage>
        <taxon>Bacteria</taxon>
        <taxon>Pseudomonadati</taxon>
        <taxon>Bacteroidota</taxon>
        <taxon>Sphingobacteriia</taxon>
        <taxon>Sphingobacteriales</taxon>
        <taxon>Sphingobacteriaceae</taxon>
        <taxon>Sphingobacterium</taxon>
    </lineage>
</organism>
<protein>
    <submittedName>
        <fullName evidence="1">Uncharacterized protein</fullName>
    </submittedName>
</protein>
<gene>
    <name evidence="1" type="ORF">M472_02165</name>
</gene>
<sequence>MMSKYKLNQELIQIKPVKKKSGLLTSRFCLGKYPI</sequence>
<comment type="caution">
    <text evidence="1">The sequence shown here is derived from an EMBL/GenBank/DDBJ whole genome shotgun (WGS) entry which is preliminary data.</text>
</comment>
<keyword evidence="2" id="KW-1185">Reference proteome</keyword>
<dbReference type="Proteomes" id="UP000016584">
    <property type="component" value="Unassembled WGS sequence"/>
</dbReference>
<proteinExistence type="predicted"/>
<evidence type="ECO:0000313" key="2">
    <source>
        <dbReference type="Proteomes" id="UP000016584"/>
    </source>
</evidence>
<dbReference type="AlphaFoldDB" id="U2J4L0"/>
<name>U2J4L0_9SPHI</name>
<evidence type="ECO:0000313" key="1">
    <source>
        <dbReference type="EMBL" id="ERJ57563.1"/>
    </source>
</evidence>